<dbReference type="GO" id="GO:0016747">
    <property type="term" value="F:acyltransferase activity, transferring groups other than amino-acyl groups"/>
    <property type="evidence" value="ECO:0007669"/>
    <property type="project" value="InterPro"/>
</dbReference>
<name>A0A450U9D8_9GAMM</name>
<dbReference type="EMBL" id="CAADFI010000002">
    <property type="protein sequence ID" value="VFJ88675.1"/>
    <property type="molecule type" value="Genomic_DNA"/>
</dbReference>
<dbReference type="EMBL" id="CAADFJ010000001">
    <property type="protein sequence ID" value="VFJ94943.1"/>
    <property type="molecule type" value="Genomic_DNA"/>
</dbReference>
<dbReference type="InterPro" id="IPR050832">
    <property type="entry name" value="Bact_Acetyltransf"/>
</dbReference>
<dbReference type="Pfam" id="PF13673">
    <property type="entry name" value="Acetyltransf_10"/>
    <property type="match status" value="1"/>
</dbReference>
<dbReference type="PANTHER" id="PTHR43877:SF2">
    <property type="entry name" value="AMINOALKYLPHOSPHONATE N-ACETYLTRANSFERASE-RELATED"/>
    <property type="match status" value="1"/>
</dbReference>
<sequence>MNLYAKYFSEFNVEEVFELFRFRQNIFVFEQENITEDIDEADKTARHILLRNDGGRLIGCCRLDALDPDRELQLRRVAIEKPSRRKGLGLRLIQRAEREAVVIGVHRIVIESQFYVRKLYEKCGYRITSEPYFDGSIKHVRMEKRLWFHSERRPVMVMPSLELGTT</sequence>
<dbReference type="PROSITE" id="PS51186">
    <property type="entry name" value="GNAT"/>
    <property type="match status" value="1"/>
</dbReference>
<dbReference type="InterPro" id="IPR016181">
    <property type="entry name" value="Acyl_CoA_acyltransferase"/>
</dbReference>
<protein>
    <submittedName>
        <fullName evidence="5">ElaA protein</fullName>
    </submittedName>
</protein>
<evidence type="ECO:0000256" key="2">
    <source>
        <dbReference type="ARBA" id="ARBA00023315"/>
    </source>
</evidence>
<evidence type="ECO:0000256" key="1">
    <source>
        <dbReference type="ARBA" id="ARBA00022679"/>
    </source>
</evidence>
<dbReference type="Gene3D" id="3.40.630.30">
    <property type="match status" value="1"/>
</dbReference>
<keyword evidence="1" id="KW-0808">Transferase</keyword>
<accession>A0A450U9D8</accession>
<organism evidence="5">
    <name type="scientific">Candidatus Kentrum eta</name>
    <dbReference type="NCBI Taxonomy" id="2126337"/>
    <lineage>
        <taxon>Bacteria</taxon>
        <taxon>Pseudomonadati</taxon>
        <taxon>Pseudomonadota</taxon>
        <taxon>Gammaproteobacteria</taxon>
        <taxon>Candidatus Kentrum</taxon>
    </lineage>
</organism>
<reference evidence="5" key="1">
    <citation type="submission" date="2019-02" db="EMBL/GenBank/DDBJ databases">
        <authorList>
            <person name="Gruber-Vodicka R. H."/>
            <person name="Seah K. B. B."/>
        </authorList>
    </citation>
    <scope>NUCLEOTIDE SEQUENCE</scope>
    <source>
        <strain evidence="6">BECK_SA2B12</strain>
        <strain evidence="4">BECK_SA2B15</strain>
        <strain evidence="5">BECK_SA2B20</strain>
    </source>
</reference>
<dbReference type="EMBL" id="CAADFG010000002">
    <property type="protein sequence ID" value="VFJ87014.1"/>
    <property type="molecule type" value="Genomic_DNA"/>
</dbReference>
<evidence type="ECO:0000313" key="4">
    <source>
        <dbReference type="EMBL" id="VFJ87014.1"/>
    </source>
</evidence>
<proteinExistence type="predicted"/>
<dbReference type="AlphaFoldDB" id="A0A450U9D8"/>
<gene>
    <name evidence="4" type="ORF">BECKH772A_GA0070896_100029</name>
    <name evidence="5" type="ORF">BECKH772B_GA0070898_100025</name>
    <name evidence="6" type="ORF">BECKH772C_GA0070978_1000156</name>
</gene>
<dbReference type="PANTHER" id="PTHR43877">
    <property type="entry name" value="AMINOALKYLPHOSPHONATE N-ACETYLTRANSFERASE-RELATED-RELATED"/>
    <property type="match status" value="1"/>
</dbReference>
<evidence type="ECO:0000313" key="6">
    <source>
        <dbReference type="EMBL" id="VFJ94943.1"/>
    </source>
</evidence>
<dbReference type="InterPro" id="IPR000182">
    <property type="entry name" value="GNAT_dom"/>
</dbReference>
<feature type="domain" description="N-acetyltransferase" evidence="3">
    <location>
        <begin position="6"/>
        <end position="147"/>
    </location>
</feature>
<keyword evidence="2" id="KW-0012">Acyltransferase</keyword>
<dbReference type="SUPFAM" id="SSF55729">
    <property type="entry name" value="Acyl-CoA N-acyltransferases (Nat)"/>
    <property type="match status" value="1"/>
</dbReference>
<evidence type="ECO:0000313" key="5">
    <source>
        <dbReference type="EMBL" id="VFJ88675.1"/>
    </source>
</evidence>
<dbReference type="CDD" id="cd04301">
    <property type="entry name" value="NAT_SF"/>
    <property type="match status" value="1"/>
</dbReference>
<evidence type="ECO:0000259" key="3">
    <source>
        <dbReference type="PROSITE" id="PS51186"/>
    </source>
</evidence>